<dbReference type="PROSITE" id="PS00216">
    <property type="entry name" value="SUGAR_TRANSPORT_1"/>
    <property type="match status" value="2"/>
</dbReference>
<reference evidence="9 10" key="1">
    <citation type="submission" date="2019-06" db="EMBL/GenBank/DDBJ databases">
        <title>WGS assembly of Gossypium darwinii.</title>
        <authorList>
            <person name="Chen Z.J."/>
            <person name="Sreedasyam A."/>
            <person name="Ando A."/>
            <person name="Song Q."/>
            <person name="De L."/>
            <person name="Hulse-Kemp A."/>
            <person name="Ding M."/>
            <person name="Ye W."/>
            <person name="Kirkbride R."/>
            <person name="Jenkins J."/>
            <person name="Plott C."/>
            <person name="Lovell J."/>
            <person name="Lin Y.-M."/>
            <person name="Vaughn R."/>
            <person name="Liu B."/>
            <person name="Li W."/>
            <person name="Simpson S."/>
            <person name="Scheffler B."/>
            <person name="Saski C."/>
            <person name="Grover C."/>
            <person name="Hu G."/>
            <person name="Conover J."/>
            <person name="Carlson J."/>
            <person name="Shu S."/>
            <person name="Boston L."/>
            <person name="Williams M."/>
            <person name="Peterson D."/>
            <person name="Mcgee K."/>
            <person name="Jones D."/>
            <person name="Wendel J."/>
            <person name="Stelly D."/>
            <person name="Grimwood J."/>
            <person name="Schmutz J."/>
        </authorList>
    </citation>
    <scope>NUCLEOTIDE SEQUENCE [LARGE SCALE GENOMIC DNA]</scope>
    <source>
        <strain evidence="9">1808015.09</strain>
    </source>
</reference>
<dbReference type="InterPro" id="IPR005829">
    <property type="entry name" value="Sugar_transporter_CS"/>
</dbReference>
<evidence type="ECO:0000256" key="1">
    <source>
        <dbReference type="ARBA" id="ARBA00004141"/>
    </source>
</evidence>
<organism evidence="9 10">
    <name type="scientific">Gossypium darwinii</name>
    <name type="common">Darwin's cotton</name>
    <name type="synonym">Gossypium barbadense var. darwinii</name>
    <dbReference type="NCBI Taxonomy" id="34276"/>
    <lineage>
        <taxon>Eukaryota</taxon>
        <taxon>Viridiplantae</taxon>
        <taxon>Streptophyta</taxon>
        <taxon>Embryophyta</taxon>
        <taxon>Tracheophyta</taxon>
        <taxon>Spermatophyta</taxon>
        <taxon>Magnoliopsida</taxon>
        <taxon>eudicotyledons</taxon>
        <taxon>Gunneridae</taxon>
        <taxon>Pentapetalae</taxon>
        <taxon>rosids</taxon>
        <taxon>malvids</taxon>
        <taxon>Malvales</taxon>
        <taxon>Malvaceae</taxon>
        <taxon>Malvoideae</taxon>
        <taxon>Gossypium</taxon>
    </lineage>
</organism>
<feature type="transmembrane region" description="Helical" evidence="7">
    <location>
        <begin position="265"/>
        <end position="286"/>
    </location>
</feature>
<dbReference type="Pfam" id="PF00083">
    <property type="entry name" value="Sugar_tr"/>
    <property type="match status" value="1"/>
</dbReference>
<evidence type="ECO:0000256" key="5">
    <source>
        <dbReference type="ARBA" id="ARBA00022989"/>
    </source>
</evidence>
<proteinExistence type="inferred from homology"/>
<dbReference type="PRINTS" id="PR00171">
    <property type="entry name" value="SUGRTRNSPORT"/>
</dbReference>
<keyword evidence="3" id="KW-0813">Transport</keyword>
<dbReference type="GO" id="GO:0005366">
    <property type="term" value="F:myo-inositol:proton symporter activity"/>
    <property type="evidence" value="ECO:0007669"/>
    <property type="project" value="TreeGrafter"/>
</dbReference>
<evidence type="ECO:0000313" key="10">
    <source>
        <dbReference type="Proteomes" id="UP000323506"/>
    </source>
</evidence>
<keyword evidence="10" id="KW-1185">Reference proteome</keyword>
<dbReference type="InterPro" id="IPR020846">
    <property type="entry name" value="MFS_dom"/>
</dbReference>
<dbReference type="InterPro" id="IPR003663">
    <property type="entry name" value="Sugar/inositol_transpt"/>
</dbReference>
<dbReference type="PROSITE" id="PS50850">
    <property type="entry name" value="MFS"/>
    <property type="match status" value="1"/>
</dbReference>
<protein>
    <recommendedName>
        <fullName evidence="8">Major facilitator superfamily (MFS) profile domain-containing protein</fullName>
    </recommendedName>
</protein>
<keyword evidence="6 7" id="KW-0472">Membrane</keyword>
<dbReference type="InterPro" id="IPR036259">
    <property type="entry name" value="MFS_trans_sf"/>
</dbReference>
<evidence type="ECO:0000256" key="6">
    <source>
        <dbReference type="ARBA" id="ARBA00023136"/>
    </source>
</evidence>
<feature type="transmembrane region" description="Helical" evidence="7">
    <location>
        <begin position="96"/>
        <end position="118"/>
    </location>
</feature>
<dbReference type="EMBL" id="CM017705">
    <property type="protein sequence ID" value="TYG70766.1"/>
    <property type="molecule type" value="Genomic_DNA"/>
</dbReference>
<name>A0A5D2CRT0_GOSDA</name>
<accession>A0A5D2CRT0</accession>
<dbReference type="InterPro" id="IPR005828">
    <property type="entry name" value="MFS_sugar_transport-like"/>
</dbReference>
<feature type="transmembrane region" description="Helical" evidence="7">
    <location>
        <begin position="39"/>
        <end position="60"/>
    </location>
</feature>
<dbReference type="Proteomes" id="UP000323506">
    <property type="component" value="Chromosome D05"/>
</dbReference>
<dbReference type="Gene3D" id="1.20.1250.20">
    <property type="entry name" value="MFS general substrate transporter like domains"/>
    <property type="match status" value="2"/>
</dbReference>
<keyword evidence="4 7" id="KW-0812">Transmembrane</keyword>
<evidence type="ECO:0000256" key="7">
    <source>
        <dbReference type="SAM" id="Phobius"/>
    </source>
</evidence>
<dbReference type="PANTHER" id="PTHR48020">
    <property type="entry name" value="PROTON MYO-INOSITOL COTRANSPORTER"/>
    <property type="match status" value="1"/>
</dbReference>
<evidence type="ECO:0000256" key="2">
    <source>
        <dbReference type="ARBA" id="ARBA00010992"/>
    </source>
</evidence>
<dbReference type="SUPFAM" id="SSF103473">
    <property type="entry name" value="MFS general substrate transporter"/>
    <property type="match status" value="1"/>
</dbReference>
<evidence type="ECO:0000256" key="3">
    <source>
        <dbReference type="ARBA" id="ARBA00022448"/>
    </source>
</evidence>
<comment type="subcellular location">
    <subcellularLocation>
        <location evidence="1">Membrane</location>
        <topology evidence="1">Multi-pass membrane protein</topology>
    </subcellularLocation>
</comment>
<dbReference type="InterPro" id="IPR050814">
    <property type="entry name" value="Myo-inositol_Transporter"/>
</dbReference>
<evidence type="ECO:0000259" key="8">
    <source>
        <dbReference type="PROSITE" id="PS50850"/>
    </source>
</evidence>
<dbReference type="AlphaFoldDB" id="A0A5D2CRT0"/>
<dbReference type="GO" id="GO:0016020">
    <property type="term" value="C:membrane"/>
    <property type="evidence" value="ECO:0007669"/>
    <property type="project" value="UniProtKB-SubCell"/>
</dbReference>
<evidence type="ECO:0000256" key="4">
    <source>
        <dbReference type="ARBA" id="ARBA00022692"/>
    </source>
</evidence>
<comment type="similarity">
    <text evidence="2">Belongs to the major facilitator superfamily. Sugar transporter (TC 2.A.1.1) family.</text>
</comment>
<gene>
    <name evidence="9" type="ORF">ES288_D05G340300v1</name>
</gene>
<keyword evidence="5 7" id="KW-1133">Transmembrane helix</keyword>
<sequence>MRLALSAGIGGLLFGYDTGVISGALLYIREDFEQVDRKTWLQELILSMAVAGAIGGAAIGGWISDRFGRKRSILLADVLFAVGALVMAFAPAPVMIILGRILVGLGVGMTSMTAPLYISEASPARIRGALVSTNGLLITGGQFLSYLINLAFTKNKEEEARSILEKIFPANEVDDEMNALKLSVEAEKADEHAIGDNLIQKLKGALSNVVVRRGLYAGITVQVPHQFAGFASNETALALSLITSGLNAVGSIVSMVFVDRYGRRRLMLVSMVGIILYLVSLSIIFLEAASHAPKVNQLDTNSIPNTTCCSYISTPKPSSGNCMSCLKAGCGFCSNTANEYSPGTCWNSPRNKEIGAVGHGSKTVVQANSGSWRLFS</sequence>
<feature type="domain" description="Major facilitator superfamily (MFS) profile" evidence="8">
    <location>
        <begin position="3"/>
        <end position="376"/>
    </location>
</feature>
<feature type="transmembrane region" description="Helical" evidence="7">
    <location>
        <begin position="72"/>
        <end position="90"/>
    </location>
</feature>
<feature type="transmembrane region" description="Helical" evidence="7">
    <location>
        <begin position="130"/>
        <end position="152"/>
    </location>
</feature>
<dbReference type="PANTHER" id="PTHR48020:SF1">
    <property type="entry name" value="INOSITOL TRANSPORTER 4-LIKE"/>
    <property type="match status" value="1"/>
</dbReference>
<evidence type="ECO:0000313" key="9">
    <source>
        <dbReference type="EMBL" id="TYG70766.1"/>
    </source>
</evidence>
<dbReference type="PROSITE" id="PS00217">
    <property type="entry name" value="SUGAR_TRANSPORT_2"/>
    <property type="match status" value="1"/>
</dbReference>
<feature type="transmembrane region" description="Helical" evidence="7">
    <location>
        <begin position="236"/>
        <end position="258"/>
    </location>
</feature>